<dbReference type="HAMAP" id="MF_00612">
    <property type="entry name" value="UPF0225"/>
    <property type="match status" value="1"/>
</dbReference>
<dbReference type="AlphaFoldDB" id="A0A8J3KWY1"/>
<evidence type="ECO:0000313" key="4">
    <source>
        <dbReference type="EMBL" id="GIG04914.1"/>
    </source>
</evidence>
<organism evidence="4 5">
    <name type="scientific">Catellatospora coxensis</name>
    <dbReference type="NCBI Taxonomy" id="310354"/>
    <lineage>
        <taxon>Bacteria</taxon>
        <taxon>Bacillati</taxon>
        <taxon>Actinomycetota</taxon>
        <taxon>Actinomycetes</taxon>
        <taxon>Micromonosporales</taxon>
        <taxon>Micromonosporaceae</taxon>
        <taxon>Catellatospora</taxon>
    </lineage>
</organism>
<dbReference type="Pfam" id="PF02810">
    <property type="entry name" value="SEC-C"/>
    <property type="match status" value="1"/>
</dbReference>
<name>A0A8J3KWY1_9ACTN</name>
<sequence>MVTMARARRKPDPQPAVCPCGTGRPYEECCGRWHHGGEAPTAEQLMRSRYSAFALGDVAYLLRTWHSSTRPTELDLAGGPRYTALEVLATDRGSMFDTEGAVLFRAHYRDGGRPGVLEEHSRFLREAGHWRYVNPL</sequence>
<evidence type="ECO:0000256" key="1">
    <source>
        <dbReference type="ARBA" id="ARBA00010839"/>
    </source>
</evidence>
<dbReference type="InterPro" id="IPR048469">
    <property type="entry name" value="YchJ-like_M"/>
</dbReference>
<feature type="domain" description="YchJ-like middle NTF2-like" evidence="3">
    <location>
        <begin position="41"/>
        <end position="134"/>
    </location>
</feature>
<reference evidence="4 5" key="1">
    <citation type="submission" date="2021-01" db="EMBL/GenBank/DDBJ databases">
        <title>Whole genome shotgun sequence of Catellatospora coxensis NBRC 107359.</title>
        <authorList>
            <person name="Komaki H."/>
            <person name="Tamura T."/>
        </authorList>
    </citation>
    <scope>NUCLEOTIDE SEQUENCE [LARGE SCALE GENOMIC DNA]</scope>
    <source>
        <strain evidence="4 5">NBRC 107359</strain>
    </source>
</reference>
<proteinExistence type="inferred from homology"/>
<dbReference type="Pfam" id="PF17775">
    <property type="entry name" value="YchJ_M-like"/>
    <property type="match status" value="1"/>
</dbReference>
<dbReference type="InterPro" id="IPR023006">
    <property type="entry name" value="YchJ-like"/>
</dbReference>
<keyword evidence="5" id="KW-1185">Reference proteome</keyword>
<comment type="caution">
    <text evidence="4">The sequence shown here is derived from an EMBL/GenBank/DDBJ whole genome shotgun (WGS) entry which is preliminary data.</text>
</comment>
<protein>
    <recommendedName>
        <fullName evidence="2">UPF0225 protein Cco03nite_16140</fullName>
    </recommendedName>
</protein>
<dbReference type="InterPro" id="IPR004027">
    <property type="entry name" value="SEC_C_motif"/>
</dbReference>
<evidence type="ECO:0000313" key="5">
    <source>
        <dbReference type="Proteomes" id="UP000630887"/>
    </source>
</evidence>
<evidence type="ECO:0000259" key="3">
    <source>
        <dbReference type="Pfam" id="PF17775"/>
    </source>
</evidence>
<dbReference type="EMBL" id="BONI01000010">
    <property type="protein sequence ID" value="GIG04914.1"/>
    <property type="molecule type" value="Genomic_DNA"/>
</dbReference>
<comment type="similarity">
    <text evidence="1 2">Belongs to the UPF0225 family.</text>
</comment>
<evidence type="ECO:0000256" key="2">
    <source>
        <dbReference type="HAMAP-Rule" id="MF_00612"/>
    </source>
</evidence>
<gene>
    <name evidence="4" type="ORF">Cco03nite_16140</name>
</gene>
<dbReference type="Proteomes" id="UP000630887">
    <property type="component" value="Unassembled WGS sequence"/>
</dbReference>
<accession>A0A8J3KWY1</accession>
<dbReference type="Gene3D" id="3.10.450.50">
    <property type="match status" value="1"/>
</dbReference>
<dbReference type="SUPFAM" id="SSF54427">
    <property type="entry name" value="NTF2-like"/>
    <property type="match status" value="1"/>
</dbReference>
<dbReference type="InterPro" id="IPR032710">
    <property type="entry name" value="NTF2-like_dom_sf"/>
</dbReference>